<evidence type="ECO:0000313" key="8">
    <source>
        <dbReference type="EMBL" id="OBA75146.1"/>
    </source>
</evidence>
<dbReference type="Pfam" id="PF08220">
    <property type="entry name" value="HTH_DeoR"/>
    <property type="match status" value="1"/>
</dbReference>
<keyword evidence="5" id="KW-0804">Transcription</keyword>
<reference evidence="8 9" key="1">
    <citation type="submission" date="2016-06" db="EMBL/GenBank/DDBJ databases">
        <authorList>
            <person name="Kjaerup R.B."/>
            <person name="Dalgaard T.S."/>
            <person name="Juul-Madsen H.R."/>
        </authorList>
    </citation>
    <scope>NUCLEOTIDE SEQUENCE [LARGE SCALE GENOMIC DNA]</scope>
    <source>
        <strain evidence="8 9">1199456.5</strain>
    </source>
</reference>
<dbReference type="InterPro" id="IPR014036">
    <property type="entry name" value="DeoR-like_C"/>
</dbReference>
<dbReference type="InterPro" id="IPR036390">
    <property type="entry name" value="WH_DNA-bd_sf"/>
</dbReference>
<sequence>MEGGVVATTGPAPRDATAALYADQRQQQLLETLRRDGRIDAARIASELGVTGETIRKDLILLERQGLLRRVHGGAVRVDYLSYEPAVETRTEFLAEKARIAKAALAHLPDRGSVLIDAGSTTAQLVEQFPGDRELTVYTNSLTQALTLVSRPQLTVYTLGGRVRSKTFAEVDDWAARALAEINVDVAFLGANGVSTDRGLTTPAPSEAAVKRRMLTCAHRRILLADHSKFGAVSGAQYGRLEDIHLLITDTGVDSHQLSELSAAGVTVEQA</sequence>
<proteinExistence type="predicted"/>
<evidence type="ECO:0000256" key="6">
    <source>
        <dbReference type="ARBA" id="ARBA00024937"/>
    </source>
</evidence>
<dbReference type="InterPro" id="IPR000485">
    <property type="entry name" value="AsnC-type_HTH_dom"/>
</dbReference>
<dbReference type="PANTHER" id="PTHR30363">
    <property type="entry name" value="HTH-TYPE TRANSCRIPTIONAL REGULATOR SRLR-RELATED"/>
    <property type="match status" value="1"/>
</dbReference>
<evidence type="ECO:0000256" key="1">
    <source>
        <dbReference type="ARBA" id="ARBA00021390"/>
    </source>
</evidence>
<organism evidence="8 9">
    <name type="scientific">Mycolicibacterium mucogenicum</name>
    <name type="common">Mycobacterium mucogenicum</name>
    <dbReference type="NCBI Taxonomy" id="56689"/>
    <lineage>
        <taxon>Bacteria</taxon>
        <taxon>Bacillati</taxon>
        <taxon>Actinomycetota</taxon>
        <taxon>Actinomycetes</taxon>
        <taxon>Mycobacteriales</taxon>
        <taxon>Mycobacteriaceae</taxon>
        <taxon>Mycolicibacterium</taxon>
    </lineage>
</organism>
<keyword evidence="3" id="KW-0805">Transcription regulation</keyword>
<comment type="caution">
    <text evidence="8">The sequence shown here is derived from an EMBL/GenBank/DDBJ whole genome shotgun (WGS) entry which is preliminary data.</text>
</comment>
<evidence type="ECO:0000256" key="3">
    <source>
        <dbReference type="ARBA" id="ARBA00023015"/>
    </source>
</evidence>
<dbReference type="PANTHER" id="PTHR30363:SF4">
    <property type="entry name" value="GLYCEROL-3-PHOSPHATE REGULON REPRESSOR"/>
    <property type="match status" value="1"/>
</dbReference>
<evidence type="ECO:0000313" key="9">
    <source>
        <dbReference type="Proteomes" id="UP000093962"/>
    </source>
</evidence>
<keyword evidence="4" id="KW-0238">DNA-binding</keyword>
<dbReference type="InterPro" id="IPR036388">
    <property type="entry name" value="WH-like_DNA-bd_sf"/>
</dbReference>
<dbReference type="InterPro" id="IPR001034">
    <property type="entry name" value="DeoR_HTH"/>
</dbReference>
<dbReference type="SMART" id="SM01134">
    <property type="entry name" value="DeoRC"/>
    <property type="match status" value="1"/>
</dbReference>
<gene>
    <name evidence="8" type="ORF">A5642_08230</name>
</gene>
<dbReference type="GO" id="GO:0003700">
    <property type="term" value="F:DNA-binding transcription factor activity"/>
    <property type="evidence" value="ECO:0007669"/>
    <property type="project" value="InterPro"/>
</dbReference>
<evidence type="ECO:0000256" key="4">
    <source>
        <dbReference type="ARBA" id="ARBA00023125"/>
    </source>
</evidence>
<evidence type="ECO:0000259" key="7">
    <source>
        <dbReference type="PROSITE" id="PS51000"/>
    </source>
</evidence>
<dbReference type="InterPro" id="IPR037171">
    <property type="entry name" value="NagB/RpiA_transferase-like"/>
</dbReference>
<dbReference type="PROSITE" id="PS00894">
    <property type="entry name" value="HTH_DEOR_1"/>
    <property type="match status" value="1"/>
</dbReference>
<dbReference type="GO" id="GO:0043565">
    <property type="term" value="F:sequence-specific DNA binding"/>
    <property type="evidence" value="ECO:0007669"/>
    <property type="project" value="InterPro"/>
</dbReference>
<dbReference type="Gene3D" id="3.40.50.1360">
    <property type="match status" value="1"/>
</dbReference>
<protein>
    <recommendedName>
        <fullName evidence="1">Lactose phosphotransferase system repressor</fullName>
    </recommendedName>
</protein>
<dbReference type="InterPro" id="IPR018356">
    <property type="entry name" value="Tscrpt_reg_HTH_DeoR_CS"/>
</dbReference>
<dbReference type="Gene3D" id="1.10.10.10">
    <property type="entry name" value="Winged helix-like DNA-binding domain superfamily/Winged helix DNA-binding domain"/>
    <property type="match status" value="1"/>
</dbReference>
<name>A0A1A0LQJ0_MYCMU</name>
<dbReference type="PRINTS" id="PR00037">
    <property type="entry name" value="HTHLACR"/>
</dbReference>
<accession>A0A1A0LQJ0</accession>
<feature type="domain" description="HTH deoR-type" evidence="7">
    <location>
        <begin position="22"/>
        <end position="77"/>
    </location>
</feature>
<keyword evidence="2" id="KW-0678">Repressor</keyword>
<dbReference type="GO" id="GO:0016740">
    <property type="term" value="F:transferase activity"/>
    <property type="evidence" value="ECO:0007669"/>
    <property type="project" value="UniProtKB-KW"/>
</dbReference>
<evidence type="ECO:0000256" key="2">
    <source>
        <dbReference type="ARBA" id="ARBA00022491"/>
    </source>
</evidence>
<dbReference type="PROSITE" id="PS51000">
    <property type="entry name" value="HTH_DEOR_2"/>
    <property type="match status" value="1"/>
</dbReference>
<dbReference type="EMBL" id="LZSF01000313">
    <property type="protein sequence ID" value="OBA75146.1"/>
    <property type="molecule type" value="Genomic_DNA"/>
</dbReference>
<dbReference type="AlphaFoldDB" id="A0A1A0LQJ0"/>
<dbReference type="InterPro" id="IPR050313">
    <property type="entry name" value="Carb_Metab_HTH_regulators"/>
</dbReference>
<comment type="function">
    <text evidence="6">Repressor of the lactose catabolism operon. Galactose-6-phosphate is the inducer.</text>
</comment>
<dbReference type="Proteomes" id="UP000093962">
    <property type="component" value="Unassembled WGS sequence"/>
</dbReference>
<dbReference type="SMART" id="SM00420">
    <property type="entry name" value="HTH_DEOR"/>
    <property type="match status" value="1"/>
</dbReference>
<evidence type="ECO:0000256" key="5">
    <source>
        <dbReference type="ARBA" id="ARBA00023163"/>
    </source>
</evidence>
<dbReference type="Pfam" id="PF00455">
    <property type="entry name" value="DeoRC"/>
    <property type="match status" value="1"/>
</dbReference>
<dbReference type="SUPFAM" id="SSF100950">
    <property type="entry name" value="NagB/RpiA/CoA transferase-like"/>
    <property type="match status" value="1"/>
</dbReference>
<dbReference type="SUPFAM" id="SSF46785">
    <property type="entry name" value="Winged helix' DNA-binding domain"/>
    <property type="match status" value="1"/>
</dbReference>
<keyword evidence="8" id="KW-0808">Transferase</keyword>
<dbReference type="PRINTS" id="PR00033">
    <property type="entry name" value="HTHASNC"/>
</dbReference>